<reference evidence="1" key="1">
    <citation type="submission" date="2019-04" db="EMBL/GenBank/DDBJ databases">
        <title>Microbes associate with the intestines of laboratory mice.</title>
        <authorList>
            <person name="Navarre W."/>
            <person name="Wong E."/>
            <person name="Huang K.C."/>
            <person name="Tropini C."/>
            <person name="Ng K."/>
            <person name="Yu B."/>
        </authorList>
    </citation>
    <scope>NUCLEOTIDE SEQUENCE</scope>
    <source>
        <strain evidence="1">NM86_A22</strain>
    </source>
</reference>
<accession>A0AC61S3J2</accession>
<dbReference type="Proteomes" id="UP000305401">
    <property type="component" value="Unassembled WGS sequence"/>
</dbReference>
<evidence type="ECO:0000313" key="2">
    <source>
        <dbReference type="Proteomes" id="UP000305401"/>
    </source>
</evidence>
<dbReference type="EMBL" id="SSTG01000231">
    <property type="protein sequence ID" value="THG40387.1"/>
    <property type="molecule type" value="Genomic_DNA"/>
</dbReference>
<organism evidence="1 2">
    <name type="scientific">Muribaculum caecicola</name>
    <dbReference type="NCBI Taxonomy" id="3038144"/>
    <lineage>
        <taxon>Bacteria</taxon>
        <taxon>Pseudomonadati</taxon>
        <taxon>Bacteroidota</taxon>
        <taxon>Bacteroidia</taxon>
        <taxon>Bacteroidales</taxon>
        <taxon>Muribaculaceae</taxon>
        <taxon>Muribaculum</taxon>
    </lineage>
</organism>
<proteinExistence type="predicted"/>
<evidence type="ECO:0000313" key="1">
    <source>
        <dbReference type="EMBL" id="THG40387.1"/>
    </source>
</evidence>
<protein>
    <submittedName>
        <fullName evidence="1">Carboxypeptidase regulatory-like domain-containing protein</fullName>
    </submittedName>
</protein>
<name>A0AC61S3J2_9BACT</name>
<sequence length="331" mass="37371">MRQLFALFIFVNGYIFSIAQINITGKVTGPDNSVLPYAIVRAFENDSVFVKGCEIDSLGVYNMQLPKLGLYKFIYTSLGYKTKEITNLINLPVTNLGTTSLETDHKIIQEITVTGRRIDRQGNHLDIYPDATSVKNSFSAYQLLDNLKLPGFEIQPMAGIVEMFGNNVSLYIDGLPADYNTVKNLRSKDIEKIEFHDVPTGRYSHDYAAINFITKKYPFGGYATIEAQQNIGHLNGTYEAYAKMSKGNTQFSVSAGYSMWDMSRDKQYTLESYIFPDKTITRDDKNLGGHTKRNSEYGQVRISNSNEKRSLMGNVSLVHTYTDKNRNGELI</sequence>
<keyword evidence="2" id="KW-1185">Reference proteome</keyword>
<comment type="caution">
    <text evidence="1">The sequence shown here is derived from an EMBL/GenBank/DDBJ whole genome shotgun (WGS) entry which is preliminary data.</text>
</comment>
<gene>
    <name evidence="1" type="ORF">E5990_10970</name>
</gene>